<comment type="caution">
    <text evidence="2">The sequence shown here is derived from an EMBL/GenBank/DDBJ whole genome shotgun (WGS) entry which is preliminary data.</text>
</comment>
<organism evidence="2 3">
    <name type="scientific">Gemmobacter nanjingensis</name>
    <dbReference type="NCBI Taxonomy" id="488454"/>
    <lineage>
        <taxon>Bacteria</taxon>
        <taxon>Pseudomonadati</taxon>
        <taxon>Pseudomonadota</taxon>
        <taxon>Alphaproteobacteria</taxon>
        <taxon>Rhodobacterales</taxon>
        <taxon>Paracoccaceae</taxon>
        <taxon>Gemmobacter</taxon>
    </lineage>
</organism>
<keyword evidence="3" id="KW-1185">Reference proteome</keyword>
<protein>
    <submittedName>
        <fullName evidence="2">Uncharacterized protein</fullName>
    </submittedName>
</protein>
<sequence length="57" mass="5677">MRLTLAALCLAALPNLAAAGGAPFDLPRLTFPDPAPPVTQSCTDPVAIGGATCSQVL</sequence>
<accession>A0ABQ3FCI2</accession>
<dbReference type="RefSeq" id="WP_189380680.1">
    <property type="nucleotide sequence ID" value="NZ_BMYI01000003.1"/>
</dbReference>
<keyword evidence="1" id="KW-0732">Signal</keyword>
<gene>
    <name evidence="2" type="ORF">GCM10007291_16040</name>
</gene>
<proteinExistence type="predicted"/>
<evidence type="ECO:0000313" key="3">
    <source>
        <dbReference type="Proteomes" id="UP000658305"/>
    </source>
</evidence>
<feature type="signal peptide" evidence="1">
    <location>
        <begin position="1"/>
        <end position="17"/>
    </location>
</feature>
<evidence type="ECO:0000256" key="1">
    <source>
        <dbReference type="SAM" id="SignalP"/>
    </source>
</evidence>
<reference evidence="3" key="1">
    <citation type="journal article" date="2019" name="Int. J. Syst. Evol. Microbiol.">
        <title>The Global Catalogue of Microorganisms (GCM) 10K type strain sequencing project: providing services to taxonomists for standard genome sequencing and annotation.</title>
        <authorList>
            <consortium name="The Broad Institute Genomics Platform"/>
            <consortium name="The Broad Institute Genome Sequencing Center for Infectious Disease"/>
            <person name="Wu L."/>
            <person name="Ma J."/>
        </authorList>
    </citation>
    <scope>NUCLEOTIDE SEQUENCE [LARGE SCALE GENOMIC DNA]</scope>
    <source>
        <strain evidence="3">KCTC 23298</strain>
    </source>
</reference>
<dbReference type="EMBL" id="BMYI01000003">
    <property type="protein sequence ID" value="GHC18207.1"/>
    <property type="molecule type" value="Genomic_DNA"/>
</dbReference>
<evidence type="ECO:0000313" key="2">
    <source>
        <dbReference type="EMBL" id="GHC18207.1"/>
    </source>
</evidence>
<feature type="chain" id="PRO_5046572628" evidence="1">
    <location>
        <begin position="18"/>
        <end position="57"/>
    </location>
</feature>
<dbReference type="Proteomes" id="UP000658305">
    <property type="component" value="Unassembled WGS sequence"/>
</dbReference>
<name>A0ABQ3FCI2_9RHOB</name>